<protein>
    <submittedName>
        <fullName evidence="6">LLM class flavin-dependent oxidoreductase</fullName>
    </submittedName>
</protein>
<dbReference type="InterPro" id="IPR036661">
    <property type="entry name" value="Luciferase-like_sf"/>
</dbReference>
<dbReference type="RefSeq" id="WP_201673471.1">
    <property type="nucleotide sequence ID" value="NZ_JAEQNE010000001.1"/>
</dbReference>
<dbReference type="InterPro" id="IPR050766">
    <property type="entry name" value="Bact_Lucif_Oxidored"/>
</dbReference>
<comment type="caution">
    <text evidence="6">The sequence shown here is derived from an EMBL/GenBank/DDBJ whole genome shotgun (WGS) entry which is preliminary data.</text>
</comment>
<dbReference type="GO" id="GO:0016705">
    <property type="term" value="F:oxidoreductase activity, acting on paired donors, with incorporation or reduction of molecular oxygen"/>
    <property type="evidence" value="ECO:0007669"/>
    <property type="project" value="InterPro"/>
</dbReference>
<evidence type="ECO:0000256" key="1">
    <source>
        <dbReference type="ARBA" id="ARBA00010426"/>
    </source>
</evidence>
<evidence type="ECO:0000256" key="2">
    <source>
        <dbReference type="ARBA" id="ARBA00022630"/>
    </source>
</evidence>
<dbReference type="Pfam" id="PF00296">
    <property type="entry name" value="Bac_luciferase"/>
    <property type="match status" value="1"/>
</dbReference>
<dbReference type="GO" id="GO:0004497">
    <property type="term" value="F:monooxygenase activity"/>
    <property type="evidence" value="ECO:0007669"/>
    <property type="project" value="UniProtKB-KW"/>
</dbReference>
<sequence length="365" mass="40295">MKLGTFMMPLHPPGRIATETLAEDREAILLADRLGFREAFVGEHVTDLSENVTSCLMFLASLAHDTKDIVLGSGTINMPNTHPAAVAAQVAMLDHMLEGRFIMGISPGGLMSDAEVFGNYQRNRNAMFVEAIDMVLKIWAGEPPYDLQGEFFKVSTKQTSILEIGQGAILRPYQKPHPPIVGTAVAPFSAGVTEMAKRGWTPISANFLLPEWVKTHWPKYVEGRTAVGAQASPSDWRVAKSIFVADDDEVAQRYGKSPEGPYHFYFRQLVRKLVGFSGRSNLFKLDPNQPDGEITPDYVTNRLVIAGTVNSVVDQILAFREQIGDFGTLLYACHDWMDPALGRRSMQLMAQEVMPRVNAALAQSP</sequence>
<evidence type="ECO:0000259" key="5">
    <source>
        <dbReference type="Pfam" id="PF00296"/>
    </source>
</evidence>
<name>A0A936YZA6_9BURK</name>
<dbReference type="EMBL" id="JAEQNE010000001">
    <property type="protein sequence ID" value="MBL0390896.1"/>
    <property type="molecule type" value="Genomic_DNA"/>
</dbReference>
<organism evidence="6 7">
    <name type="scientific">Ramlibacter monticola</name>
    <dbReference type="NCBI Taxonomy" id="1926872"/>
    <lineage>
        <taxon>Bacteria</taxon>
        <taxon>Pseudomonadati</taxon>
        <taxon>Pseudomonadota</taxon>
        <taxon>Betaproteobacteria</taxon>
        <taxon>Burkholderiales</taxon>
        <taxon>Comamonadaceae</taxon>
        <taxon>Ramlibacter</taxon>
    </lineage>
</organism>
<dbReference type="AlphaFoldDB" id="A0A936YZA6"/>
<dbReference type="Proteomes" id="UP000599109">
    <property type="component" value="Unassembled WGS sequence"/>
</dbReference>
<evidence type="ECO:0000313" key="7">
    <source>
        <dbReference type="Proteomes" id="UP000599109"/>
    </source>
</evidence>
<gene>
    <name evidence="6" type="ORF">JJ685_07050</name>
</gene>
<evidence type="ECO:0000256" key="3">
    <source>
        <dbReference type="ARBA" id="ARBA00023002"/>
    </source>
</evidence>
<dbReference type="Gene3D" id="3.20.20.30">
    <property type="entry name" value="Luciferase-like domain"/>
    <property type="match status" value="1"/>
</dbReference>
<dbReference type="PANTHER" id="PTHR30137:SF16">
    <property type="entry name" value="BLL0895 PROTEIN"/>
    <property type="match status" value="1"/>
</dbReference>
<evidence type="ECO:0000313" key="6">
    <source>
        <dbReference type="EMBL" id="MBL0390896.1"/>
    </source>
</evidence>
<dbReference type="GO" id="GO:0005829">
    <property type="term" value="C:cytosol"/>
    <property type="evidence" value="ECO:0007669"/>
    <property type="project" value="TreeGrafter"/>
</dbReference>
<keyword evidence="7" id="KW-1185">Reference proteome</keyword>
<keyword evidence="2" id="KW-0285">Flavoprotein</keyword>
<dbReference type="SUPFAM" id="SSF51679">
    <property type="entry name" value="Bacterial luciferase-like"/>
    <property type="match status" value="1"/>
</dbReference>
<dbReference type="InterPro" id="IPR011251">
    <property type="entry name" value="Luciferase-like_dom"/>
</dbReference>
<proteinExistence type="inferred from homology"/>
<reference evidence="6 7" key="1">
    <citation type="journal article" date="2017" name="Int. J. Syst. Evol. Microbiol.">
        <title>Ramlibacter monticola sp. nov., isolated from forest soil.</title>
        <authorList>
            <person name="Chaudhary D.K."/>
            <person name="Kim J."/>
        </authorList>
    </citation>
    <scope>NUCLEOTIDE SEQUENCE [LARGE SCALE GENOMIC DNA]</scope>
    <source>
        <strain evidence="6 7">KACC 19175</strain>
    </source>
</reference>
<accession>A0A936YZA6</accession>
<evidence type="ECO:0000256" key="4">
    <source>
        <dbReference type="ARBA" id="ARBA00023033"/>
    </source>
</evidence>
<keyword evidence="4" id="KW-0503">Monooxygenase</keyword>
<dbReference type="PANTHER" id="PTHR30137">
    <property type="entry name" value="LUCIFERASE-LIKE MONOOXYGENASE"/>
    <property type="match status" value="1"/>
</dbReference>
<comment type="similarity">
    <text evidence="1">Belongs to the bacterial luciferase oxidoreductase family.</text>
</comment>
<feature type="domain" description="Luciferase-like" evidence="5">
    <location>
        <begin position="1"/>
        <end position="322"/>
    </location>
</feature>
<keyword evidence="3" id="KW-0560">Oxidoreductase</keyword>